<reference evidence="8 9" key="1">
    <citation type="submission" date="2020-06" db="EMBL/GenBank/DDBJ databases">
        <authorList>
            <person name="Li R."/>
            <person name="Bekaert M."/>
        </authorList>
    </citation>
    <scope>NUCLEOTIDE SEQUENCE [LARGE SCALE GENOMIC DNA]</scope>
    <source>
        <strain evidence="9">wild</strain>
    </source>
</reference>
<dbReference type="PROSITE" id="PS50950">
    <property type="entry name" value="ZF_THAP"/>
    <property type="match status" value="1"/>
</dbReference>
<evidence type="ECO:0000256" key="1">
    <source>
        <dbReference type="ARBA" id="ARBA00001968"/>
    </source>
</evidence>
<comment type="cofactor">
    <cofactor evidence="1">
        <name>a divalent metal cation</name>
        <dbReference type="ChEBI" id="CHEBI:60240"/>
    </cofactor>
</comment>
<dbReference type="SMART" id="SM00980">
    <property type="entry name" value="THAP"/>
    <property type="match status" value="1"/>
</dbReference>
<name>A0A6J8ES04_MYTCO</name>
<evidence type="ECO:0000256" key="3">
    <source>
        <dbReference type="ARBA" id="ARBA00022771"/>
    </source>
</evidence>
<dbReference type="Proteomes" id="UP000507470">
    <property type="component" value="Unassembled WGS sequence"/>
</dbReference>
<dbReference type="OrthoDB" id="6087056at2759"/>
<keyword evidence="2" id="KW-0479">Metal-binding</keyword>
<keyword evidence="4" id="KW-0862">Zinc</keyword>
<dbReference type="PANTHER" id="PTHR23080">
    <property type="entry name" value="THAP DOMAIN PROTEIN"/>
    <property type="match status" value="1"/>
</dbReference>
<keyword evidence="9" id="KW-1185">Reference proteome</keyword>
<evidence type="ECO:0000256" key="5">
    <source>
        <dbReference type="ARBA" id="ARBA00023125"/>
    </source>
</evidence>
<organism evidence="8 9">
    <name type="scientific">Mytilus coruscus</name>
    <name type="common">Sea mussel</name>
    <dbReference type="NCBI Taxonomy" id="42192"/>
    <lineage>
        <taxon>Eukaryota</taxon>
        <taxon>Metazoa</taxon>
        <taxon>Spiralia</taxon>
        <taxon>Lophotrochozoa</taxon>
        <taxon>Mollusca</taxon>
        <taxon>Bivalvia</taxon>
        <taxon>Autobranchia</taxon>
        <taxon>Pteriomorphia</taxon>
        <taxon>Mytilida</taxon>
        <taxon>Mytiloidea</taxon>
        <taxon>Mytilidae</taxon>
        <taxon>Mytilinae</taxon>
        <taxon>Mytilus</taxon>
    </lineage>
</organism>
<evidence type="ECO:0000259" key="7">
    <source>
        <dbReference type="PROSITE" id="PS50950"/>
    </source>
</evidence>
<dbReference type="AlphaFoldDB" id="A0A6J8ES04"/>
<protein>
    <recommendedName>
        <fullName evidence="7">THAP-type domain-containing protein</fullName>
    </recommendedName>
</protein>
<dbReference type="Pfam" id="PF05485">
    <property type="entry name" value="THAP"/>
    <property type="match status" value="2"/>
</dbReference>
<gene>
    <name evidence="8" type="ORF">MCOR_54502</name>
</gene>
<keyword evidence="3 6" id="KW-0863">Zinc-finger</keyword>
<sequence length="309" mass="35482">MDDVKPSSKAKGNDKQCCAPLCNRNGRRHTDLSFHRFPQTDHRRNMWINAIRRDPGPMFNVIFLPFLLRLTLHVVDVKVNPKSRCSLMIPIVSTAFTTEAISDQTVVCSRHFKSTDFKWTPVRKTLKPDSVPSIFDWSNLITPRRELFKHPVSQKRPRPESDIEIEAEDDITDLGCEPYPEFQDADLTLCLYTGCILDVEITQLFGLVDLLEMGDSIMADKGFVCNKVLEGTGITVNTPPFIMSHGQFTKQEDEETQTIAKLRIHIRRVKEYHLFDKIIPLSMVGTINQLWTVANMLTLFRGPLVKEWH</sequence>
<dbReference type="Pfam" id="PF13359">
    <property type="entry name" value="DDE_Tnp_4"/>
    <property type="match status" value="1"/>
</dbReference>
<dbReference type="GO" id="GO:0003677">
    <property type="term" value="F:DNA binding"/>
    <property type="evidence" value="ECO:0007669"/>
    <property type="project" value="UniProtKB-UniRule"/>
</dbReference>
<feature type="domain" description="THAP-type" evidence="7">
    <location>
        <begin position="13"/>
        <end position="135"/>
    </location>
</feature>
<evidence type="ECO:0000256" key="4">
    <source>
        <dbReference type="ARBA" id="ARBA00022833"/>
    </source>
</evidence>
<evidence type="ECO:0000313" key="9">
    <source>
        <dbReference type="Proteomes" id="UP000507470"/>
    </source>
</evidence>
<proteinExistence type="predicted"/>
<accession>A0A6J8ES04</accession>
<dbReference type="InterPro" id="IPR006612">
    <property type="entry name" value="THAP_Znf"/>
</dbReference>
<evidence type="ECO:0000256" key="6">
    <source>
        <dbReference type="PROSITE-ProRule" id="PRU00309"/>
    </source>
</evidence>
<dbReference type="EMBL" id="CACVKT020009597">
    <property type="protein sequence ID" value="CAC5422452.1"/>
    <property type="molecule type" value="Genomic_DNA"/>
</dbReference>
<dbReference type="PANTHER" id="PTHR23080:SF133">
    <property type="entry name" value="SI:CH211-262I1.5-RELATED"/>
    <property type="match status" value="1"/>
</dbReference>
<dbReference type="SUPFAM" id="SSF57716">
    <property type="entry name" value="Glucocorticoid receptor-like (DNA-binding domain)"/>
    <property type="match status" value="2"/>
</dbReference>
<keyword evidence="5 6" id="KW-0238">DNA-binding</keyword>
<dbReference type="GO" id="GO:0008270">
    <property type="term" value="F:zinc ion binding"/>
    <property type="evidence" value="ECO:0007669"/>
    <property type="project" value="UniProtKB-KW"/>
</dbReference>
<evidence type="ECO:0000256" key="2">
    <source>
        <dbReference type="ARBA" id="ARBA00022723"/>
    </source>
</evidence>
<evidence type="ECO:0000313" key="8">
    <source>
        <dbReference type="EMBL" id="CAC5422452.1"/>
    </source>
</evidence>
<dbReference type="InterPro" id="IPR027806">
    <property type="entry name" value="HARBI1_dom"/>
</dbReference>